<gene>
    <name evidence="1" type="ORF">SLEP1_g35300</name>
</gene>
<accession>A0AAV5KMQ3</accession>
<dbReference type="Proteomes" id="UP001054252">
    <property type="component" value="Unassembled WGS sequence"/>
</dbReference>
<dbReference type="EMBL" id="BPVZ01000070">
    <property type="protein sequence ID" value="GKV25926.1"/>
    <property type="molecule type" value="Genomic_DNA"/>
</dbReference>
<organism evidence="1 2">
    <name type="scientific">Rubroshorea leprosula</name>
    <dbReference type="NCBI Taxonomy" id="152421"/>
    <lineage>
        <taxon>Eukaryota</taxon>
        <taxon>Viridiplantae</taxon>
        <taxon>Streptophyta</taxon>
        <taxon>Embryophyta</taxon>
        <taxon>Tracheophyta</taxon>
        <taxon>Spermatophyta</taxon>
        <taxon>Magnoliopsida</taxon>
        <taxon>eudicotyledons</taxon>
        <taxon>Gunneridae</taxon>
        <taxon>Pentapetalae</taxon>
        <taxon>rosids</taxon>
        <taxon>malvids</taxon>
        <taxon>Malvales</taxon>
        <taxon>Dipterocarpaceae</taxon>
        <taxon>Rubroshorea</taxon>
    </lineage>
</organism>
<dbReference type="AlphaFoldDB" id="A0AAV5KMQ3"/>
<evidence type="ECO:0000313" key="1">
    <source>
        <dbReference type="EMBL" id="GKV25926.1"/>
    </source>
</evidence>
<name>A0AAV5KMQ3_9ROSI</name>
<evidence type="ECO:0000313" key="2">
    <source>
        <dbReference type="Proteomes" id="UP001054252"/>
    </source>
</evidence>
<protein>
    <submittedName>
        <fullName evidence="1">Uncharacterized protein</fullName>
    </submittedName>
</protein>
<dbReference type="Pfam" id="PF14223">
    <property type="entry name" value="Retrotran_gag_2"/>
    <property type="match status" value="1"/>
</dbReference>
<proteinExistence type="predicted"/>
<sequence>MKNYFVSQDLWVVTHHLSTPLGVSKRVWRKKNAAALHAIQISCGAEKFNQIKNIHWAIEAWDKLKRIHIEEEKSKTDNSGFPYLSL</sequence>
<keyword evidence="2" id="KW-1185">Reference proteome</keyword>
<comment type="caution">
    <text evidence="1">The sequence shown here is derived from an EMBL/GenBank/DDBJ whole genome shotgun (WGS) entry which is preliminary data.</text>
</comment>
<reference evidence="1 2" key="1">
    <citation type="journal article" date="2021" name="Commun. Biol.">
        <title>The genome of Shorea leprosula (Dipterocarpaceae) highlights the ecological relevance of drought in aseasonal tropical rainforests.</title>
        <authorList>
            <person name="Ng K.K.S."/>
            <person name="Kobayashi M.J."/>
            <person name="Fawcett J.A."/>
            <person name="Hatakeyama M."/>
            <person name="Paape T."/>
            <person name="Ng C.H."/>
            <person name="Ang C.C."/>
            <person name="Tnah L.H."/>
            <person name="Lee C.T."/>
            <person name="Nishiyama T."/>
            <person name="Sese J."/>
            <person name="O'Brien M.J."/>
            <person name="Copetti D."/>
            <person name="Mohd Noor M.I."/>
            <person name="Ong R.C."/>
            <person name="Putra M."/>
            <person name="Sireger I.Z."/>
            <person name="Indrioko S."/>
            <person name="Kosugi Y."/>
            <person name="Izuno A."/>
            <person name="Isagi Y."/>
            <person name="Lee S.L."/>
            <person name="Shimizu K.K."/>
        </authorList>
    </citation>
    <scope>NUCLEOTIDE SEQUENCE [LARGE SCALE GENOMIC DNA]</scope>
    <source>
        <strain evidence="1">214</strain>
    </source>
</reference>